<keyword evidence="2" id="KW-0472">Membrane</keyword>
<reference evidence="5" key="1">
    <citation type="submission" date="2020-06" db="EMBL/GenBank/DDBJ databases">
        <title>A chromosome-scale genome assembly of Talaromyces rugulosus W13939.</title>
        <authorList>
            <person name="Wang B."/>
            <person name="Guo L."/>
            <person name="Ye K."/>
            <person name="Wang L."/>
        </authorList>
    </citation>
    <scope>NUCLEOTIDE SEQUENCE [LARGE SCALE GENOMIC DNA]</scope>
    <source>
        <strain evidence="5">W13939</strain>
    </source>
</reference>
<dbReference type="Pfam" id="PF09423">
    <property type="entry name" value="PhoD"/>
    <property type="match status" value="1"/>
</dbReference>
<dbReference type="Gene3D" id="3.20.20.80">
    <property type="entry name" value="Glycosidases"/>
    <property type="match status" value="1"/>
</dbReference>
<feature type="transmembrane region" description="Helical" evidence="2">
    <location>
        <begin position="314"/>
        <end position="336"/>
    </location>
</feature>
<sequence length="956" mass="106021">MLPLLENHTGVTHIILAAFHINGRPGDITLNDDPPESPIYNALWDEVPAIKRGGVKVMGMLGGAAMGSFQRLDGLQPEFDAYYTPLLAIIRRYGLDGLDLDVEEAMSLQGIIRLIDRLKADLGDDFIITLAPVAAALAGMGNLSGFNYRELESSRGSKISWYNTQFYNGWGHAHDPRMYAAIIATGWSANKVVLGLLTNPGNGSQGYISSKTIGPLLALLALQFPDFGGVMGWEFFNALPGDREKPWQWAAEMSLSMGMEHPPASQRAPISDCVLLSLLPCCLLTSLFNVTLLSDTHLLLATVSDHRRAKMSALLARVTTVSSLIIRFASFVFLRWIPGHVFPPMVITAFGIYLSTTFLSLGPAGGNATAGEQDKSTDSKSDKKKTAGKRTISPLWTLLSGRPSRANVFTTALSILINLLLTALTLDFLFRARLLHPTEDLSFSRIGYVSPTTASLLVREPDVANFPVSIKYQEASGSDAGVWTEEGKIYQLNAKADYTFPVTLKDLKPSTQYRYALSNNQTGKFTTAPQSGTQLANRLSFFTSSCIKPNFPYNPFSHPLRIPGIELVSQAIKSLPPLSRPSFMLFLGDFIYIDVPLRYGSSVEEYRSEYRRVYSSPSWHEPEDERPIDLPWIHTLDDHEIANDWDQGNTTHPYPEAADPYALYHVSVNPPIPPVPYAIPDNTTYFSFIHGPASVFMLDTRTYRTTPSFPNSTILGHAQLNSLLTYLARPEPAEVKWKIVASSVPFTKNWHIGTQDTWGGFLHERQAVFEAMWRAERELGVRIVLLSGDRHEFGATRFPDPQYQLTSKDLVPDTDGHGLHEFSVGPLNMFYLPIRTYRQTDGEDIKVKYAPDGNVKFGQIDIDVYDGTEGSDVIGGDSSSQGPHSVLTYTLHVDGKIVWKYQLAVPLHHTNGVRLPPGRTLLDELRLTGWGVQEAIGSLEEKVKSVWDDLRNKLAR</sequence>
<dbReference type="Proteomes" id="UP000509510">
    <property type="component" value="Chromosome IV"/>
</dbReference>
<dbReference type="InterPro" id="IPR038607">
    <property type="entry name" value="PhoD-like_sf"/>
</dbReference>
<accession>A0A7H8R489</accession>
<feature type="compositionally biased region" description="Basic and acidic residues" evidence="1">
    <location>
        <begin position="372"/>
        <end position="385"/>
    </location>
</feature>
<dbReference type="InterPro" id="IPR018946">
    <property type="entry name" value="PhoD-like_MPP"/>
</dbReference>
<dbReference type="SUPFAM" id="SSF56300">
    <property type="entry name" value="Metallo-dependent phosphatases"/>
    <property type="match status" value="1"/>
</dbReference>
<dbReference type="GO" id="GO:0005975">
    <property type="term" value="P:carbohydrate metabolic process"/>
    <property type="evidence" value="ECO:0007669"/>
    <property type="project" value="InterPro"/>
</dbReference>
<dbReference type="InterPro" id="IPR001223">
    <property type="entry name" value="Glyco_hydro18_cat"/>
</dbReference>
<dbReference type="PANTHER" id="PTHR43606">
    <property type="entry name" value="PHOSPHATASE, PUTATIVE (AFU_ORTHOLOGUE AFUA_6G08710)-RELATED"/>
    <property type="match status" value="1"/>
</dbReference>
<dbReference type="GeneID" id="55995835"/>
<dbReference type="InterPro" id="IPR052900">
    <property type="entry name" value="Phospholipid_Metab_Enz"/>
</dbReference>
<dbReference type="RefSeq" id="XP_035347374.1">
    <property type="nucleotide sequence ID" value="XM_035491481.1"/>
</dbReference>
<feature type="region of interest" description="Disordered" evidence="1">
    <location>
        <begin position="367"/>
        <end position="388"/>
    </location>
</feature>
<dbReference type="KEGG" id="trg:TRUGW13939_08346"/>
<dbReference type="EMBL" id="CP055901">
    <property type="protein sequence ID" value="QKX61199.1"/>
    <property type="molecule type" value="Genomic_DNA"/>
</dbReference>
<dbReference type="Gene3D" id="3.60.21.70">
    <property type="entry name" value="PhoD-like phosphatase"/>
    <property type="match status" value="1"/>
</dbReference>
<dbReference type="PANTHER" id="PTHR43606:SF2">
    <property type="entry name" value="ALKALINE PHOSPHATASE FAMILY PROTEIN (AFU_ORTHOLOGUE AFUA_5G03860)"/>
    <property type="match status" value="1"/>
</dbReference>
<dbReference type="InterPro" id="IPR029052">
    <property type="entry name" value="Metallo-depent_PP-like"/>
</dbReference>
<keyword evidence="2" id="KW-1133">Transmembrane helix</keyword>
<evidence type="ECO:0000256" key="1">
    <source>
        <dbReference type="SAM" id="MobiDB-lite"/>
    </source>
</evidence>
<dbReference type="CDD" id="cd07389">
    <property type="entry name" value="MPP_PhoD"/>
    <property type="match status" value="1"/>
</dbReference>
<dbReference type="SUPFAM" id="SSF51445">
    <property type="entry name" value="(Trans)glycosidases"/>
    <property type="match status" value="1"/>
</dbReference>
<evidence type="ECO:0000313" key="5">
    <source>
        <dbReference type="Proteomes" id="UP000509510"/>
    </source>
</evidence>
<protein>
    <recommendedName>
        <fullName evidence="3">GH18 domain-containing protein</fullName>
    </recommendedName>
</protein>
<dbReference type="PROSITE" id="PS51910">
    <property type="entry name" value="GH18_2"/>
    <property type="match status" value="1"/>
</dbReference>
<feature type="transmembrane region" description="Helical" evidence="2">
    <location>
        <begin position="342"/>
        <end position="361"/>
    </location>
</feature>
<gene>
    <name evidence="4" type="ORF">TRUGW13939_08346</name>
</gene>
<dbReference type="InterPro" id="IPR017853">
    <property type="entry name" value="GH"/>
</dbReference>
<evidence type="ECO:0000259" key="3">
    <source>
        <dbReference type="PROSITE" id="PS51910"/>
    </source>
</evidence>
<keyword evidence="2" id="KW-0812">Transmembrane</keyword>
<evidence type="ECO:0000256" key="2">
    <source>
        <dbReference type="SAM" id="Phobius"/>
    </source>
</evidence>
<proteinExistence type="predicted"/>
<feature type="transmembrane region" description="Helical" evidence="2">
    <location>
        <begin position="274"/>
        <end position="293"/>
    </location>
</feature>
<organism evidence="4 5">
    <name type="scientific">Talaromyces rugulosus</name>
    <name type="common">Penicillium rugulosum</name>
    <dbReference type="NCBI Taxonomy" id="121627"/>
    <lineage>
        <taxon>Eukaryota</taxon>
        <taxon>Fungi</taxon>
        <taxon>Dikarya</taxon>
        <taxon>Ascomycota</taxon>
        <taxon>Pezizomycotina</taxon>
        <taxon>Eurotiomycetes</taxon>
        <taxon>Eurotiomycetidae</taxon>
        <taxon>Eurotiales</taxon>
        <taxon>Trichocomaceae</taxon>
        <taxon>Talaromyces</taxon>
        <taxon>Talaromyces sect. Islandici</taxon>
    </lineage>
</organism>
<dbReference type="OrthoDB" id="2100241at2759"/>
<keyword evidence="5" id="KW-1185">Reference proteome</keyword>
<dbReference type="AlphaFoldDB" id="A0A7H8R489"/>
<name>A0A7H8R489_TALRU</name>
<feature type="domain" description="GH18" evidence="3">
    <location>
        <begin position="1"/>
        <end position="260"/>
    </location>
</feature>
<feature type="transmembrane region" description="Helical" evidence="2">
    <location>
        <begin position="408"/>
        <end position="430"/>
    </location>
</feature>
<evidence type="ECO:0000313" key="4">
    <source>
        <dbReference type="EMBL" id="QKX61199.1"/>
    </source>
</evidence>